<dbReference type="RefSeq" id="WP_317995795.1">
    <property type="nucleotide sequence ID" value="NZ_AP025523.1"/>
</dbReference>
<gene>
    <name evidence="2" type="ORF">WPS_35320</name>
</gene>
<keyword evidence="3" id="KW-1185">Reference proteome</keyword>
<dbReference type="KEGG" id="vab:WPS_35320"/>
<organism evidence="2 3">
    <name type="scientific">Vulcanimicrobium alpinum</name>
    <dbReference type="NCBI Taxonomy" id="3016050"/>
    <lineage>
        <taxon>Bacteria</taxon>
        <taxon>Bacillati</taxon>
        <taxon>Vulcanimicrobiota</taxon>
        <taxon>Vulcanimicrobiia</taxon>
        <taxon>Vulcanimicrobiales</taxon>
        <taxon>Vulcanimicrobiaceae</taxon>
        <taxon>Vulcanimicrobium</taxon>
    </lineage>
</organism>
<dbReference type="AlphaFoldDB" id="A0AAN1Y0A9"/>
<dbReference type="PANTHER" id="PTHR35983">
    <property type="entry name" value="UPF0166 PROTEIN TM_0021"/>
    <property type="match status" value="1"/>
</dbReference>
<dbReference type="Pfam" id="PF02641">
    <property type="entry name" value="DUF190"/>
    <property type="match status" value="1"/>
</dbReference>
<dbReference type="InterPro" id="IPR011322">
    <property type="entry name" value="N-reg_PII-like_a/b"/>
</dbReference>
<evidence type="ECO:0000256" key="1">
    <source>
        <dbReference type="ARBA" id="ARBA00010554"/>
    </source>
</evidence>
<name>A0AAN1Y0A9_UNVUL</name>
<evidence type="ECO:0000313" key="2">
    <source>
        <dbReference type="EMBL" id="BDE08256.1"/>
    </source>
</evidence>
<dbReference type="Gene3D" id="3.30.70.120">
    <property type="match status" value="1"/>
</dbReference>
<comment type="similarity">
    <text evidence="1">Belongs to the UPF0166 family.</text>
</comment>
<dbReference type="InterPro" id="IPR015867">
    <property type="entry name" value="N-reg_PII/ATP_PRibTrfase_C"/>
</dbReference>
<dbReference type="PANTHER" id="PTHR35983:SF1">
    <property type="entry name" value="UPF0166 PROTEIN TM_0021"/>
    <property type="match status" value="1"/>
</dbReference>
<dbReference type="EMBL" id="AP025523">
    <property type="protein sequence ID" value="BDE08256.1"/>
    <property type="molecule type" value="Genomic_DNA"/>
</dbReference>
<sequence>MNDETAKAYPYRPALRVSIYIGERDHHAGQPLYTAIVELARKLGIAGATVLRGIEGYGADAVVHSASIVDLSSNLPLIVVVIDELPRIQTFISTVADMLVDGMMTTEELEIVDHKHGKIL</sequence>
<evidence type="ECO:0000313" key="3">
    <source>
        <dbReference type="Proteomes" id="UP001317532"/>
    </source>
</evidence>
<proteinExistence type="inferred from homology"/>
<accession>A0AAN1Y0A9</accession>
<evidence type="ECO:0008006" key="4">
    <source>
        <dbReference type="Google" id="ProtNLM"/>
    </source>
</evidence>
<dbReference type="Proteomes" id="UP001317532">
    <property type="component" value="Chromosome"/>
</dbReference>
<dbReference type="InterPro" id="IPR003793">
    <property type="entry name" value="UPF0166"/>
</dbReference>
<protein>
    <recommendedName>
        <fullName evidence="4">DUF190 domain-containing protein</fullName>
    </recommendedName>
</protein>
<dbReference type="SUPFAM" id="SSF54913">
    <property type="entry name" value="GlnB-like"/>
    <property type="match status" value="1"/>
</dbReference>
<reference evidence="2 3" key="1">
    <citation type="journal article" date="2022" name="ISME Commun">
        <title>Vulcanimicrobium alpinus gen. nov. sp. nov., the first cultivated representative of the candidate phylum 'Eremiobacterota', is a metabolically versatile aerobic anoxygenic phototroph.</title>
        <authorList>
            <person name="Yabe S."/>
            <person name="Muto K."/>
            <person name="Abe K."/>
            <person name="Yokota A."/>
            <person name="Staudigel H."/>
            <person name="Tebo B.M."/>
        </authorList>
    </citation>
    <scope>NUCLEOTIDE SEQUENCE [LARGE SCALE GENOMIC DNA]</scope>
    <source>
        <strain evidence="2 3">WC8-2</strain>
    </source>
</reference>